<feature type="compositionally biased region" description="Acidic residues" evidence="1">
    <location>
        <begin position="93"/>
        <end position="126"/>
    </location>
</feature>
<dbReference type="EMBL" id="GL996504">
    <property type="protein sequence ID" value="EGW30760.1"/>
    <property type="molecule type" value="Genomic_DNA"/>
</dbReference>
<dbReference type="GeneID" id="18874404"/>
<dbReference type="Proteomes" id="UP000000709">
    <property type="component" value="Unassembled WGS sequence"/>
</dbReference>
<reference evidence="3 4" key="1">
    <citation type="journal article" date="2011" name="Proc. Natl. Acad. Sci. U.S.A.">
        <title>Comparative genomics of xylose-fermenting fungi for enhanced biofuel production.</title>
        <authorList>
            <person name="Wohlbach D.J."/>
            <person name="Kuo A."/>
            <person name="Sato T.K."/>
            <person name="Potts K.M."/>
            <person name="Salamov A.A."/>
            <person name="LaButti K.M."/>
            <person name="Sun H."/>
            <person name="Clum A."/>
            <person name="Pangilinan J.L."/>
            <person name="Lindquist E.A."/>
            <person name="Lucas S."/>
            <person name="Lapidus A."/>
            <person name="Jin M."/>
            <person name="Gunawan C."/>
            <person name="Balan V."/>
            <person name="Dale B.E."/>
            <person name="Jeffries T.W."/>
            <person name="Zinkel R."/>
            <person name="Barry K.W."/>
            <person name="Grigoriev I.V."/>
            <person name="Gasch A.P."/>
        </authorList>
    </citation>
    <scope>NUCLEOTIDE SEQUENCE [LARGE SCALE GENOMIC DNA]</scope>
    <source>
        <strain evidence="4">NRRL Y-27907 / 11-Y1</strain>
    </source>
</reference>
<feature type="compositionally biased region" description="Basic and acidic residues" evidence="1">
    <location>
        <begin position="20"/>
        <end position="31"/>
    </location>
</feature>
<name>G3ASX8_SPAPN</name>
<dbReference type="FunCoup" id="G3ASX8">
    <property type="interactions" value="151"/>
</dbReference>
<dbReference type="InParanoid" id="G3ASX8"/>
<evidence type="ECO:0000256" key="1">
    <source>
        <dbReference type="SAM" id="MobiDB-lite"/>
    </source>
</evidence>
<dbReference type="GO" id="GO:0005829">
    <property type="term" value="C:cytosol"/>
    <property type="evidence" value="ECO:0007669"/>
    <property type="project" value="TreeGrafter"/>
</dbReference>
<keyword evidence="4" id="KW-1185">Reference proteome</keyword>
<dbReference type="OrthoDB" id="2405722at2759"/>
<feature type="domain" description="Transcriptional regulatory protein RXT2 N-terminal" evidence="2">
    <location>
        <begin position="38"/>
        <end position="196"/>
    </location>
</feature>
<feature type="compositionally biased region" description="Low complexity" evidence="1">
    <location>
        <begin position="242"/>
        <end position="254"/>
    </location>
</feature>
<feature type="region of interest" description="Disordered" evidence="1">
    <location>
        <begin position="19"/>
        <end position="38"/>
    </location>
</feature>
<feature type="compositionally biased region" description="Acidic residues" evidence="1">
    <location>
        <begin position="281"/>
        <end position="290"/>
    </location>
</feature>
<dbReference type="InterPro" id="IPR013904">
    <property type="entry name" value="RXT2_N"/>
</dbReference>
<dbReference type="RefSeq" id="XP_007376793.1">
    <property type="nucleotide sequence ID" value="XM_007376731.1"/>
</dbReference>
<dbReference type="STRING" id="619300.G3ASX8"/>
<evidence type="ECO:0000313" key="3">
    <source>
        <dbReference type="EMBL" id="EGW30760.1"/>
    </source>
</evidence>
<dbReference type="PANTHER" id="PTHR28232:SF1">
    <property type="entry name" value="TRANSCRIPTIONAL REGULATORY PROTEIN RXT2"/>
    <property type="match status" value="1"/>
</dbReference>
<dbReference type="KEGG" id="spaa:SPAPADRAFT_62612"/>
<evidence type="ECO:0000313" key="4">
    <source>
        <dbReference type="Proteomes" id="UP000000709"/>
    </source>
</evidence>
<feature type="region of interest" description="Disordered" evidence="1">
    <location>
        <begin position="219"/>
        <end position="292"/>
    </location>
</feature>
<evidence type="ECO:0000259" key="2">
    <source>
        <dbReference type="Pfam" id="PF08595"/>
    </source>
</evidence>
<organism evidence="4">
    <name type="scientific">Spathaspora passalidarum (strain NRRL Y-27907 / 11-Y1)</name>
    <dbReference type="NCBI Taxonomy" id="619300"/>
    <lineage>
        <taxon>Eukaryota</taxon>
        <taxon>Fungi</taxon>
        <taxon>Dikarya</taxon>
        <taxon>Ascomycota</taxon>
        <taxon>Saccharomycotina</taxon>
        <taxon>Pichiomycetes</taxon>
        <taxon>Debaryomycetaceae</taxon>
        <taxon>Spathaspora</taxon>
    </lineage>
</organism>
<accession>G3ASX8</accession>
<proteinExistence type="predicted"/>
<dbReference type="InterPro" id="IPR039602">
    <property type="entry name" value="Rxt2"/>
</dbReference>
<feature type="compositionally biased region" description="Polar residues" evidence="1">
    <location>
        <begin position="219"/>
        <end position="233"/>
    </location>
</feature>
<dbReference type="HOGENOM" id="CLU_066299_0_0_1"/>
<protein>
    <recommendedName>
        <fullName evidence="2">Transcriptional regulatory protein RXT2 N-terminal domain-containing protein</fullName>
    </recommendedName>
</protein>
<dbReference type="Pfam" id="PF08595">
    <property type="entry name" value="RXT2_N"/>
    <property type="match status" value="1"/>
</dbReference>
<gene>
    <name evidence="3" type="ORF">SPAPADRAFT_62612</name>
</gene>
<dbReference type="GO" id="GO:0033698">
    <property type="term" value="C:Rpd3L complex"/>
    <property type="evidence" value="ECO:0007669"/>
    <property type="project" value="TreeGrafter"/>
</dbReference>
<feature type="region of interest" description="Disordered" evidence="1">
    <location>
        <begin position="85"/>
        <end position="129"/>
    </location>
</feature>
<dbReference type="eggNOG" id="ENOG502QU3T">
    <property type="taxonomic scope" value="Eukaryota"/>
</dbReference>
<sequence length="376" mass="43126">MLDNTSIEVISKLKQALLRHSHEQEQHEGGDHTYLPTSNRGYKLNNPFLSLDSLHPKVVEYDGVQHLVLSNDVIETDNTRNKRKWNQQYYRDEGEEDEDKQEGEDDDDDDDEADQDEDDDEYDSDEYEQHPLKKLRINEILAPLNHPSEIITHPAISRTFKSTIFNKLASELIELIEIEQANLNWLNKLLQVLNGEDWFYLLEENIGLPDYDHGLDVDGSSSANTTKEITTNPVAGPEPTTSDAAPESASASAPEPAPRPASENGQVKQETEKQNEPQEQANEESDDDSVTDPFFALPQALKRYQQFQSRQLEPNAPQDKNELLKDDLINYLQVSIQRQHEYIKNLTNLRNGIVRADRLKRDLLKWGKEMHDKKSS</sequence>
<dbReference type="PANTHER" id="PTHR28232">
    <property type="entry name" value="TRANSCRIPTIONAL REGULATORY PROTEIN RXT2"/>
    <property type="match status" value="1"/>
</dbReference>
<dbReference type="OMA" id="YNGSEHN"/>
<dbReference type="AlphaFoldDB" id="G3ASX8"/>